<evidence type="ECO:0000256" key="1">
    <source>
        <dbReference type="SAM" id="Phobius"/>
    </source>
</evidence>
<proteinExistence type="predicted"/>
<sequence length="152" mass="16463">MGTELRNRPTGRKALILLVVLAVVLVAVAVIGFLGRDRSDDNSVAEDCAVAAQIDKDLEPLRQQIATASDLRNSDNPEDSARRVADGYNAAAKIVHNGADRMSHGRIRDATQALGDQFDAIAETPQLTETNELENRGRNLSQKLDTFHKACG</sequence>
<protein>
    <submittedName>
        <fullName evidence="2">Uncharacterized protein</fullName>
    </submittedName>
</protein>
<keyword evidence="1" id="KW-0812">Transmembrane</keyword>
<accession>K0EQ59</accession>
<dbReference type="AlphaFoldDB" id="K0EQ59"/>
<name>K0EQ59_NOCB7</name>
<keyword evidence="1" id="KW-0472">Membrane</keyword>
<keyword evidence="1" id="KW-1133">Transmembrane helix</keyword>
<evidence type="ECO:0000313" key="2">
    <source>
        <dbReference type="EMBL" id="AFT99651.1"/>
    </source>
</evidence>
<dbReference type="HOGENOM" id="CLU_1720438_0_0_11"/>
<dbReference type="EMBL" id="CP003876">
    <property type="protein sequence ID" value="AFT99651.1"/>
    <property type="molecule type" value="Genomic_DNA"/>
</dbReference>
<feature type="transmembrane region" description="Helical" evidence="1">
    <location>
        <begin position="14"/>
        <end position="34"/>
    </location>
</feature>
<gene>
    <name evidence="2" type="ORF">O3I_008445</name>
</gene>
<reference evidence="2 3" key="1">
    <citation type="journal article" date="2012" name="J. Bacteriol.">
        <title>Complete genome sequence of Nocardia brasiliensis HUJEG-1.</title>
        <authorList>
            <person name="Vera-Cabrera L."/>
            <person name="Ortiz-Lopez R."/>
            <person name="Elizondo-Gonzalez R."/>
            <person name="Perez-Maya A.A."/>
            <person name="Ocampo-Candiani J."/>
        </authorList>
    </citation>
    <scope>NUCLEOTIDE SEQUENCE [LARGE SCALE GENOMIC DNA]</scope>
    <source>
        <strain evidence="3">ATCC 700358</strain>
    </source>
</reference>
<dbReference type="Proteomes" id="UP000006304">
    <property type="component" value="Chromosome"/>
</dbReference>
<organism evidence="2 3">
    <name type="scientific">Nocardia brasiliensis (strain ATCC 700358 / HUJEG-1)</name>
    <dbReference type="NCBI Taxonomy" id="1133849"/>
    <lineage>
        <taxon>Bacteria</taxon>
        <taxon>Bacillati</taxon>
        <taxon>Actinomycetota</taxon>
        <taxon>Actinomycetes</taxon>
        <taxon>Mycobacteriales</taxon>
        <taxon>Nocardiaceae</taxon>
        <taxon>Nocardia</taxon>
    </lineage>
</organism>
<evidence type="ECO:0000313" key="3">
    <source>
        <dbReference type="Proteomes" id="UP000006304"/>
    </source>
</evidence>
<keyword evidence="3" id="KW-1185">Reference proteome</keyword>
<dbReference type="KEGG" id="nbr:O3I_008445"/>